<protein>
    <submittedName>
        <fullName evidence="1">Uncharacterized protein</fullName>
    </submittedName>
</protein>
<keyword evidence="2" id="KW-1185">Reference proteome</keyword>
<dbReference type="EMBL" id="VCQV01000013">
    <property type="protein sequence ID" value="TWP36217.1"/>
    <property type="molecule type" value="Genomic_DNA"/>
</dbReference>
<dbReference type="AlphaFoldDB" id="A0A563E126"/>
<evidence type="ECO:0000313" key="1">
    <source>
        <dbReference type="EMBL" id="TWP36217.1"/>
    </source>
</evidence>
<reference evidence="1 2" key="2">
    <citation type="submission" date="2019-08" db="EMBL/GenBank/DDBJ databases">
        <title>Jejuicoccus antrihumi gen. nov., sp. nov., a new member of the family Dermacoccaceae isolated from a cave.</title>
        <authorList>
            <person name="Schumann P."/>
            <person name="Kim I.S."/>
        </authorList>
    </citation>
    <scope>NUCLEOTIDE SEQUENCE [LARGE SCALE GENOMIC DNA]</scope>
    <source>
        <strain evidence="1 2">C5-26</strain>
    </source>
</reference>
<organism evidence="1 2">
    <name type="scientific">Leekyejoonella antrihumi</name>
    <dbReference type="NCBI Taxonomy" id="1660198"/>
    <lineage>
        <taxon>Bacteria</taxon>
        <taxon>Bacillati</taxon>
        <taxon>Actinomycetota</taxon>
        <taxon>Actinomycetes</taxon>
        <taxon>Micrococcales</taxon>
        <taxon>Dermacoccaceae</taxon>
        <taxon>Leekyejoonella</taxon>
    </lineage>
</organism>
<sequence>MRTFVSTDLTTPVVTSWRYGAPTDGLLVVDQFDGGYCGLIMDDSGEPVLTFWSGTSNSGMAPRSRDDHV</sequence>
<name>A0A563E126_9MICO</name>
<reference evidence="1 2" key="1">
    <citation type="submission" date="2019-05" db="EMBL/GenBank/DDBJ databases">
        <authorList>
            <person name="Lee S.D."/>
        </authorList>
    </citation>
    <scope>NUCLEOTIDE SEQUENCE [LARGE SCALE GENOMIC DNA]</scope>
    <source>
        <strain evidence="1 2">C5-26</strain>
    </source>
</reference>
<dbReference type="Proteomes" id="UP000320244">
    <property type="component" value="Unassembled WGS sequence"/>
</dbReference>
<accession>A0A563E126</accession>
<dbReference type="RefSeq" id="WP_146316812.1">
    <property type="nucleotide sequence ID" value="NZ_VCQV01000013.1"/>
</dbReference>
<evidence type="ECO:0000313" key="2">
    <source>
        <dbReference type="Proteomes" id="UP000320244"/>
    </source>
</evidence>
<comment type="caution">
    <text evidence="1">The sequence shown here is derived from an EMBL/GenBank/DDBJ whole genome shotgun (WGS) entry which is preliminary data.</text>
</comment>
<gene>
    <name evidence="1" type="ORF">FGL98_11005</name>
</gene>
<proteinExistence type="predicted"/>